<dbReference type="OrthoDB" id="7186128at2"/>
<evidence type="ECO:0000259" key="5">
    <source>
        <dbReference type="PROSITE" id="PS50977"/>
    </source>
</evidence>
<sequence length="226" mass="24895">MIAAQKSRSRAGRPKVEELAERTDALLATTEALLIKLGYERTTLNVIAKEAGVSKQTIYAKYGGKPGLLRAVLQRASENSSSASLAAEDDLPLYEGLLERVRRLINIFRSENAVGIVMISVREGRKFPEFRDEMLRSREQNLLAPLRHYLEHLRARGLIKNVDCGRVASMLLWSVSEELLEVAATGVVPALTVQQIEAKAAFIAGFYRDAITRFGSGPLIAAVQSD</sequence>
<dbReference type="Proteomes" id="UP000024284">
    <property type="component" value="Unassembled WGS sequence"/>
</dbReference>
<keyword evidence="2 4" id="KW-0238">DNA-binding</keyword>
<comment type="caution">
    <text evidence="6">The sequence shown here is derived from an EMBL/GenBank/DDBJ whole genome shotgun (WGS) entry which is preliminary data.</text>
</comment>
<proteinExistence type="predicted"/>
<dbReference type="STRING" id="76947.GCA_002080435_01503"/>
<feature type="DNA-binding region" description="H-T-H motif" evidence="4">
    <location>
        <begin position="43"/>
        <end position="62"/>
    </location>
</feature>
<evidence type="ECO:0000256" key="1">
    <source>
        <dbReference type="ARBA" id="ARBA00023015"/>
    </source>
</evidence>
<dbReference type="eggNOG" id="COG1309">
    <property type="taxonomic scope" value="Bacteria"/>
</dbReference>
<dbReference type="AlphaFoldDB" id="A0A086P7F2"/>
<dbReference type="PATRIC" id="fig|1219045.3.peg.2946"/>
<gene>
    <name evidence="6" type="ORF">BV98_002906</name>
</gene>
<accession>A0A086P7F2</accession>
<organism evidence="6 7">
    <name type="scientific">Sphingobium herbicidovorans (strain ATCC 700291 / DSM 11019 / CCUG 56400 / KCTC 2939 / LMG 18315 / NBRC 16415 / MH)</name>
    <name type="common">Sphingomonas herbicidovorans</name>
    <dbReference type="NCBI Taxonomy" id="1219045"/>
    <lineage>
        <taxon>Bacteria</taxon>
        <taxon>Pseudomonadati</taxon>
        <taxon>Pseudomonadota</taxon>
        <taxon>Alphaproteobacteria</taxon>
        <taxon>Sphingomonadales</taxon>
        <taxon>Sphingomonadaceae</taxon>
        <taxon>Sphingobium</taxon>
    </lineage>
</organism>
<dbReference type="PRINTS" id="PR00455">
    <property type="entry name" value="HTHTETR"/>
</dbReference>
<keyword evidence="7" id="KW-1185">Reference proteome</keyword>
<dbReference type="Pfam" id="PF14246">
    <property type="entry name" value="TetR_C_7"/>
    <property type="match status" value="1"/>
</dbReference>
<dbReference type="InterPro" id="IPR039536">
    <property type="entry name" value="TetR_C_Proteobacteria"/>
</dbReference>
<dbReference type="PANTHER" id="PTHR30055:SF234">
    <property type="entry name" value="HTH-TYPE TRANSCRIPTIONAL REGULATOR BETI"/>
    <property type="match status" value="1"/>
</dbReference>
<keyword evidence="1" id="KW-0805">Transcription regulation</keyword>
<evidence type="ECO:0000256" key="2">
    <source>
        <dbReference type="ARBA" id="ARBA00023125"/>
    </source>
</evidence>
<evidence type="ECO:0000313" key="6">
    <source>
        <dbReference type="EMBL" id="KFG89320.1"/>
    </source>
</evidence>
<evidence type="ECO:0000256" key="3">
    <source>
        <dbReference type="ARBA" id="ARBA00023163"/>
    </source>
</evidence>
<dbReference type="GO" id="GO:0000976">
    <property type="term" value="F:transcription cis-regulatory region binding"/>
    <property type="evidence" value="ECO:0007669"/>
    <property type="project" value="TreeGrafter"/>
</dbReference>
<dbReference type="InterPro" id="IPR009057">
    <property type="entry name" value="Homeodomain-like_sf"/>
</dbReference>
<feature type="domain" description="HTH tetR-type" evidence="5">
    <location>
        <begin position="20"/>
        <end position="80"/>
    </location>
</feature>
<dbReference type="SUPFAM" id="SSF48498">
    <property type="entry name" value="Tetracyclin repressor-like, C-terminal domain"/>
    <property type="match status" value="1"/>
</dbReference>
<dbReference type="EMBL" id="JFZA02000033">
    <property type="protein sequence ID" value="KFG89320.1"/>
    <property type="molecule type" value="Genomic_DNA"/>
</dbReference>
<evidence type="ECO:0000313" key="7">
    <source>
        <dbReference type="Proteomes" id="UP000024284"/>
    </source>
</evidence>
<dbReference type="InterPro" id="IPR050109">
    <property type="entry name" value="HTH-type_TetR-like_transc_reg"/>
</dbReference>
<evidence type="ECO:0000256" key="4">
    <source>
        <dbReference type="PROSITE-ProRule" id="PRU00335"/>
    </source>
</evidence>
<dbReference type="PANTHER" id="PTHR30055">
    <property type="entry name" value="HTH-TYPE TRANSCRIPTIONAL REGULATOR RUTR"/>
    <property type="match status" value="1"/>
</dbReference>
<protein>
    <submittedName>
        <fullName evidence="6">TetR family transcriptional regulator</fullName>
    </submittedName>
</protein>
<keyword evidence="3" id="KW-0804">Transcription</keyword>
<name>A0A086P7F2_SPHHM</name>
<dbReference type="Gene3D" id="1.10.357.10">
    <property type="entry name" value="Tetracycline Repressor, domain 2"/>
    <property type="match status" value="1"/>
</dbReference>
<dbReference type="Pfam" id="PF00440">
    <property type="entry name" value="TetR_N"/>
    <property type="match status" value="1"/>
</dbReference>
<dbReference type="PROSITE" id="PS50977">
    <property type="entry name" value="HTH_TETR_2"/>
    <property type="match status" value="1"/>
</dbReference>
<reference evidence="6" key="1">
    <citation type="submission" date="2014-08" db="EMBL/GenBank/DDBJ databases">
        <title>Draft genome sequences of Sphingobium herbicidovorans.</title>
        <authorList>
            <person name="Gan H.M."/>
            <person name="Gan H.Y."/>
            <person name="Savka M.A."/>
        </authorList>
    </citation>
    <scope>NUCLEOTIDE SEQUENCE [LARGE SCALE GENOMIC DNA]</scope>
    <source>
        <strain evidence="6">NBRC 16415</strain>
    </source>
</reference>
<dbReference type="RefSeq" id="WP_037467533.1">
    <property type="nucleotide sequence ID" value="NZ_BCZD01000044.1"/>
</dbReference>
<dbReference type="InterPro" id="IPR036271">
    <property type="entry name" value="Tet_transcr_reg_TetR-rel_C_sf"/>
</dbReference>
<dbReference type="GO" id="GO:0003700">
    <property type="term" value="F:DNA-binding transcription factor activity"/>
    <property type="evidence" value="ECO:0007669"/>
    <property type="project" value="TreeGrafter"/>
</dbReference>
<dbReference type="InterPro" id="IPR001647">
    <property type="entry name" value="HTH_TetR"/>
</dbReference>
<dbReference type="SUPFAM" id="SSF46689">
    <property type="entry name" value="Homeodomain-like"/>
    <property type="match status" value="1"/>
</dbReference>